<keyword evidence="3" id="KW-0812">Transmembrane</keyword>
<dbReference type="InterPro" id="IPR027417">
    <property type="entry name" value="P-loop_NTPase"/>
</dbReference>
<keyword evidence="1" id="KW-0347">Helicase</keyword>
<accession>A0ABP0N9A6</accession>
<keyword evidence="1" id="KW-0378">Hydrolase</keyword>
<keyword evidence="1" id="KW-0234">DNA repair</keyword>
<comment type="cofactor">
    <cofactor evidence="1">
        <name>Mg(2+)</name>
        <dbReference type="ChEBI" id="CHEBI:18420"/>
    </cofactor>
</comment>
<keyword evidence="1" id="KW-0233">DNA recombination</keyword>
<evidence type="ECO:0000313" key="5">
    <source>
        <dbReference type="EMBL" id="CAK9060171.1"/>
    </source>
</evidence>
<reference evidence="5 6" key="1">
    <citation type="submission" date="2024-02" db="EMBL/GenBank/DDBJ databases">
        <authorList>
            <person name="Chen Y."/>
            <person name="Shah S."/>
            <person name="Dougan E. K."/>
            <person name="Thang M."/>
            <person name="Chan C."/>
        </authorList>
    </citation>
    <scope>NUCLEOTIDE SEQUENCE [LARGE SCALE GENOMIC DNA]</scope>
</reference>
<comment type="catalytic activity">
    <reaction evidence="1">
        <text>ATP + H2O = ADP + phosphate + H(+)</text>
        <dbReference type="Rhea" id="RHEA:13065"/>
        <dbReference type="ChEBI" id="CHEBI:15377"/>
        <dbReference type="ChEBI" id="CHEBI:15378"/>
        <dbReference type="ChEBI" id="CHEBI:30616"/>
        <dbReference type="ChEBI" id="CHEBI:43474"/>
        <dbReference type="ChEBI" id="CHEBI:456216"/>
        <dbReference type="EC" id="5.6.2.3"/>
    </reaction>
</comment>
<protein>
    <recommendedName>
        <fullName evidence="1">ATP-dependent DNA helicase</fullName>
        <ecNumber evidence="1">5.6.2.3</ecNumber>
    </recommendedName>
</protein>
<dbReference type="Proteomes" id="UP001642484">
    <property type="component" value="Unassembled WGS sequence"/>
</dbReference>
<name>A0ABP0N9A6_9DINO</name>
<gene>
    <name evidence="5" type="ORF">CCMP2556_LOCUS29603</name>
</gene>
<evidence type="ECO:0000256" key="3">
    <source>
        <dbReference type="SAM" id="Phobius"/>
    </source>
</evidence>
<dbReference type="SUPFAM" id="SSF52540">
    <property type="entry name" value="P-loop containing nucleoside triphosphate hydrolases"/>
    <property type="match status" value="1"/>
</dbReference>
<proteinExistence type="inferred from homology"/>
<dbReference type="EMBL" id="CAXAMN010021490">
    <property type="protein sequence ID" value="CAK9060171.1"/>
    <property type="molecule type" value="Genomic_DNA"/>
</dbReference>
<dbReference type="Pfam" id="PF05970">
    <property type="entry name" value="PIF1"/>
    <property type="match status" value="1"/>
</dbReference>
<comment type="similarity">
    <text evidence="1">Belongs to the helicase family.</text>
</comment>
<feature type="region of interest" description="Disordered" evidence="2">
    <location>
        <begin position="724"/>
        <end position="748"/>
    </location>
</feature>
<evidence type="ECO:0000313" key="6">
    <source>
        <dbReference type="Proteomes" id="UP001642484"/>
    </source>
</evidence>
<feature type="non-terminal residue" evidence="5">
    <location>
        <position position="2392"/>
    </location>
</feature>
<keyword evidence="1" id="KW-0547">Nucleotide-binding</keyword>
<evidence type="ECO:0000259" key="4">
    <source>
        <dbReference type="Pfam" id="PF05970"/>
    </source>
</evidence>
<keyword evidence="3" id="KW-0472">Membrane</keyword>
<keyword evidence="1" id="KW-0227">DNA damage</keyword>
<keyword evidence="1" id="KW-0067">ATP-binding</keyword>
<feature type="transmembrane region" description="Helical" evidence="3">
    <location>
        <begin position="105"/>
        <end position="123"/>
    </location>
</feature>
<sequence length="2392" mass="268387">MSQQLDKEKTSSNRGELARFRRVMSEEGIVDMRFVFCAVSLLALKESTPVYQRMTEVAKESCSKKGELGRFRRGLDGTVDSGSHTFEADPAQKAMAMRPKVNARNLAYVVLFWLSTVASLVLASDEPQLTVIISFHVTMCILNLLVRRASQRTIPRLGWDDMAAEGTDAVALQCAERFLHIAGAAEPLRRRSDDDRLQQLETQGLFLQTAESHGANNCLIDSLLLGLTAANLTPNATKYSMAERKRMCARCRKHLRRQYGTPVGTYLDGHADAPHILDFFLRQEWRQDVSVRVHFYDCLDAGQVLENQEELAFVDYTVGPSVSSDPLPVPKRRRGPGQTTEEAAHHATAFQHCPGDIPSAYVAALQHVEEQAVPAVGWSVDRRTLRRLRQARQEDHCVALICSCCAAVLPSGPRSDIGYLSIDDIFSGLTTKSFQENWDLKQYKTTYGLHASIRERLSGPEWQRRLPEHLFQGASILCCPEDHRCSSCLRDPRQTAGEPERSAGECPGVTQEPDPYQFCSACELPLCRSCWSRMRQKMYAGVPQALTNDNWYGYPVDLLYTHKVRWVEAAAACPVWTSMISFYLEADRGHVMEETLHRADQRLAIRGNVSAVSLPWEQIYGKFADMTPEHRLAILPHALPALKSMIHLTVRGMLHGEISDWVAGARVRPWVVVALLDHLVDLAHPMFEGYDGTPAELKALFRAKVNQQYGEDEFPAVTLAEVDKAPTHHNPSPPQTKHATPEPAGVADFNGEAFQGNVRPQVLSPDWSTDQSADLTAQEVTRLAVGTPQVTVQTGHEFWDQWQPKYLSWAFPFSLPAPVGGPDYPNKDRWRRSTDAAMLGPLAHLRSLTRRVESSIHNSWDLVSGLRRLTFKWHSVWNTPLWRKHKPKAELLETTPVHEWVQAAKALYHKLQKGTYLTAGNHIKPINYDARKLWFASNLTQPEIQLLRDIRQTQQLLPGTVEVRRRIGRFLFGARVQLGEPIFITVSPTTRRNAVCLKMSRYRANDPGAGHYCAKDDPKVWEDTAVTIPVPDYETRRCSAVRDPWCVDIAFQSMIRFVFAELLGVRMCFKCPQCTCRDMLEHPSHPMGGVLGLVLGFCGAIEYQQNSTPHFHANVYVASVWQHPLKVLAAKLQAKAVSLGEIFEYQQWLHNESHLNLEQHVALEPDLDAEWKQNFVGKQHDKLCLWPAFVAADTEPSPWTAPSSHSETLLRDATTYRTKYASAVQERVNFRVPLLPETHDPACARGCLRHGTLRRLQRLMQHAARKSTQYFTGYLQKPQPIGKKELQQAAKHLSFLDVTPTKGAEAQQYRRVLQRICGDLEFRCSVRPLTEETMLAGFWDGEEVTSAECIRSFAVVPFVGSAWLAQVDRRTEVRAQVKQLQHRHAVLSTAEVYGWRGKDHRLYYLSPETQRDLVRLPVRVATTAAADHYLVRRPAPLVPYPTAAPLPKADMAKADQCRILNVYLRPWTAAPEDATWHVPHFAALDTPISDMQQQPGRRCRNKTHLGQRCHAAAWGDYIRNHIVSTHAKRLINNFLAAADCTPEEPEDNLECTAALPGHDVDISWVDLTTVQRLTAGLDPSQCLQAILERCIVEHQEERQNAPQRSEPFRAILHGVPGAGKSQTLKRLRVFFESICHWSHPQDFAFVAPQNTQAALIEGITLHSFADMRVKGAKQKPDPHASMQRFVKFQRLRWLIIDECSTAALEVLAALEKHLQDGVRPKNSWKCRKSGVARPFAGLNVLLAGDCWQFPAVKATSLFQNPFKSGQSLAVAALQKILWTHNQNNVQHLFELTQEHRCTDPWLSVILKAARRGAVDQELWSFLHGYPTVHPGSWHPATDTCGCKNPTCEGLPKIWTQEVLHGNDARTWAARLGDECNVCSAERRRRCIVAEASDFGPNPKDPKFLHAPFIHSFNAAKYVAALLRARWVAAEQNQLLLWAVAQDTPCSTPLQKPTRANFGVEKKTGCRGTINRQLTGGIMGLLPLLPNMPVRITQTLPELKPFGLFKNTRGQLYNWTLHPEDAAAIQTCTDSDWVLRHLPTCIFVAIPGATWQHRPGLPAGVACIRPGVQHWQLEAHGQATVARKGFPIACNQGLLPIREFARNNTWDPEGWYAIVQLGMERLCNQCRESLKPHPQTAQEGDQPVGAEEPGVPCAFCTVTKLPKLGFCQKRLATERLACAKCDVGMKLKLKTLAAFSPEEIQRRKRTKELRRARCVECALLRPNVAKGNVGHCDLCQKSISVSHFHKYEAASKTGICRRCAQKAAELKEAAAKVCPQCSQPLHAAATPGTWCQKCAYPPCVGCKQVERSKKGANHAKHRPFWRCEKCAAQVCTKCAKQSVGRPGQTQCVRSASRTSFAPSARRPCLQRRTSVRGATLVPTLHAPAAAAHRAHLK</sequence>
<dbReference type="InterPro" id="IPR010285">
    <property type="entry name" value="DNA_helicase_pif1-like_DEAD"/>
</dbReference>
<comment type="caution">
    <text evidence="5">The sequence shown here is derived from an EMBL/GenBank/DDBJ whole genome shotgun (WGS) entry which is preliminary data.</text>
</comment>
<keyword evidence="3" id="KW-1133">Transmembrane helix</keyword>
<keyword evidence="6" id="KW-1185">Reference proteome</keyword>
<evidence type="ECO:0000256" key="1">
    <source>
        <dbReference type="RuleBase" id="RU363044"/>
    </source>
</evidence>
<evidence type="ECO:0000256" key="2">
    <source>
        <dbReference type="SAM" id="MobiDB-lite"/>
    </source>
</evidence>
<dbReference type="PANTHER" id="PTHR47642:SF5">
    <property type="entry name" value="ATP-DEPENDENT DNA HELICASE"/>
    <property type="match status" value="1"/>
</dbReference>
<dbReference type="Gene3D" id="3.40.50.300">
    <property type="entry name" value="P-loop containing nucleotide triphosphate hydrolases"/>
    <property type="match status" value="1"/>
</dbReference>
<dbReference type="InterPro" id="IPR051055">
    <property type="entry name" value="PIF1_helicase"/>
</dbReference>
<dbReference type="PANTHER" id="PTHR47642">
    <property type="entry name" value="ATP-DEPENDENT DNA HELICASE"/>
    <property type="match status" value="1"/>
</dbReference>
<feature type="domain" description="DNA helicase Pif1-like DEAD-box helicase" evidence="4">
    <location>
        <begin position="1612"/>
        <end position="1756"/>
    </location>
</feature>
<feature type="region of interest" description="Disordered" evidence="2">
    <location>
        <begin position="324"/>
        <end position="344"/>
    </location>
</feature>
<dbReference type="EC" id="5.6.2.3" evidence="1"/>
<organism evidence="5 6">
    <name type="scientific">Durusdinium trenchii</name>
    <dbReference type="NCBI Taxonomy" id="1381693"/>
    <lineage>
        <taxon>Eukaryota</taxon>
        <taxon>Sar</taxon>
        <taxon>Alveolata</taxon>
        <taxon>Dinophyceae</taxon>
        <taxon>Suessiales</taxon>
        <taxon>Symbiodiniaceae</taxon>
        <taxon>Durusdinium</taxon>
    </lineage>
</organism>